<dbReference type="AlphaFoldDB" id="X1SHS2"/>
<evidence type="ECO:0000313" key="1">
    <source>
        <dbReference type="EMBL" id="GAI92557.1"/>
    </source>
</evidence>
<reference evidence="1" key="1">
    <citation type="journal article" date="2014" name="Front. Microbiol.">
        <title>High frequency of phylogenetically diverse reductive dehalogenase-homologous genes in deep subseafloor sedimentary metagenomes.</title>
        <authorList>
            <person name="Kawai M."/>
            <person name="Futagami T."/>
            <person name="Toyoda A."/>
            <person name="Takaki Y."/>
            <person name="Nishi S."/>
            <person name="Hori S."/>
            <person name="Arai W."/>
            <person name="Tsubouchi T."/>
            <person name="Morono Y."/>
            <person name="Uchiyama I."/>
            <person name="Ito T."/>
            <person name="Fujiyama A."/>
            <person name="Inagaki F."/>
            <person name="Takami H."/>
        </authorList>
    </citation>
    <scope>NUCLEOTIDE SEQUENCE</scope>
    <source>
        <strain evidence="1">Expedition CK06-06</strain>
    </source>
</reference>
<comment type="caution">
    <text evidence="1">The sequence shown here is derived from an EMBL/GenBank/DDBJ whole genome shotgun (WGS) entry which is preliminary data.</text>
</comment>
<name>X1SHS2_9ZZZZ</name>
<accession>X1SHS2</accession>
<proteinExistence type="predicted"/>
<feature type="non-terminal residue" evidence="1">
    <location>
        <position position="1"/>
    </location>
</feature>
<organism evidence="1">
    <name type="scientific">marine sediment metagenome</name>
    <dbReference type="NCBI Taxonomy" id="412755"/>
    <lineage>
        <taxon>unclassified sequences</taxon>
        <taxon>metagenomes</taxon>
        <taxon>ecological metagenomes</taxon>
    </lineage>
</organism>
<dbReference type="EMBL" id="BARW01021838">
    <property type="protein sequence ID" value="GAI92557.1"/>
    <property type="molecule type" value="Genomic_DNA"/>
</dbReference>
<protein>
    <submittedName>
        <fullName evidence="1">Uncharacterized protein</fullName>
    </submittedName>
</protein>
<sequence>SVRTRGKYSDRRADLSSLDLTINETVDKELLAPPERPALDDVLDSILLFDDSDLDEKEENKKDK</sequence>
<gene>
    <name evidence="1" type="ORF">S12H4_36605</name>
</gene>